<dbReference type="SUPFAM" id="SSF57850">
    <property type="entry name" value="RING/U-box"/>
    <property type="match status" value="1"/>
</dbReference>
<dbReference type="AlphaFoldDB" id="A0A9P4U864"/>
<feature type="region of interest" description="Disordered" evidence="2">
    <location>
        <begin position="236"/>
        <end position="330"/>
    </location>
</feature>
<evidence type="ECO:0000313" key="4">
    <source>
        <dbReference type="EMBL" id="KAF2439868.1"/>
    </source>
</evidence>
<evidence type="ECO:0000256" key="2">
    <source>
        <dbReference type="SAM" id="MobiDB-lite"/>
    </source>
</evidence>
<proteinExistence type="predicted"/>
<keyword evidence="1" id="KW-0479">Metal-binding</keyword>
<feature type="domain" description="RING-type" evidence="3">
    <location>
        <begin position="33"/>
        <end position="84"/>
    </location>
</feature>
<evidence type="ECO:0000259" key="3">
    <source>
        <dbReference type="PROSITE" id="PS50089"/>
    </source>
</evidence>
<feature type="compositionally biased region" description="Basic and acidic residues" evidence="2">
    <location>
        <begin position="381"/>
        <end position="392"/>
    </location>
</feature>
<accession>A0A9P4U864</accession>
<sequence>MVSMQDQSMLLAADDYLEETKRSRIILEEDDVCMLCLQDAISGPFVTNMSIEEMTCCNAHVHYECLGKWVKGITTNRNLCPFCRTPICQLHPLTSRQEYEKQQQDELSNFEFARPEIDAELWMWIKMRAYDEVQQMTSPTGNHPLGQSFVGIIDRMITSENGYHGHFGEGKFIDDGHRRHGEAFLKTFVALSIRDCLTHLGLYSHEIASFAVAVDGSIGAFRQSVANYDNAHAATGRANVIPPDRNVREPFQPQTEPSDSEENLQSEAIPSASRQRSQAPTPESSSVRARHRAREEQYRQRSRSPEGSEASQAISNRDRDDDSERHRRRRRTMSFNNCTINLNVDVLAVQSRFEGMRYNRHSSQPRARRQDTPSRRRRGTRPAEEALSRDSEDFSDEDE</sequence>
<name>A0A9P4U864_9PLEO</name>
<dbReference type="InterPro" id="IPR001841">
    <property type="entry name" value="Znf_RING"/>
</dbReference>
<feature type="region of interest" description="Disordered" evidence="2">
    <location>
        <begin position="356"/>
        <end position="399"/>
    </location>
</feature>
<dbReference type="PROSITE" id="PS50089">
    <property type="entry name" value="ZF_RING_2"/>
    <property type="match status" value="1"/>
</dbReference>
<dbReference type="Proteomes" id="UP000799764">
    <property type="component" value="Unassembled WGS sequence"/>
</dbReference>
<feature type="compositionally biased region" description="Polar residues" evidence="2">
    <location>
        <begin position="265"/>
        <end position="287"/>
    </location>
</feature>
<evidence type="ECO:0000256" key="1">
    <source>
        <dbReference type="PROSITE-ProRule" id="PRU00175"/>
    </source>
</evidence>
<gene>
    <name evidence="4" type="ORF">P171DRAFT_489658</name>
</gene>
<reference evidence="4" key="1">
    <citation type="journal article" date="2020" name="Stud. Mycol.">
        <title>101 Dothideomycetes genomes: a test case for predicting lifestyles and emergence of pathogens.</title>
        <authorList>
            <person name="Haridas S."/>
            <person name="Albert R."/>
            <person name="Binder M."/>
            <person name="Bloem J."/>
            <person name="Labutti K."/>
            <person name="Salamov A."/>
            <person name="Andreopoulos B."/>
            <person name="Baker S."/>
            <person name="Barry K."/>
            <person name="Bills G."/>
            <person name="Bluhm B."/>
            <person name="Cannon C."/>
            <person name="Castanera R."/>
            <person name="Culley D."/>
            <person name="Daum C."/>
            <person name="Ezra D."/>
            <person name="Gonzalez J."/>
            <person name="Henrissat B."/>
            <person name="Kuo A."/>
            <person name="Liang C."/>
            <person name="Lipzen A."/>
            <person name="Lutzoni F."/>
            <person name="Magnuson J."/>
            <person name="Mondo S."/>
            <person name="Nolan M."/>
            <person name="Ohm R."/>
            <person name="Pangilinan J."/>
            <person name="Park H.-J."/>
            <person name="Ramirez L."/>
            <person name="Alfaro M."/>
            <person name="Sun H."/>
            <person name="Tritt A."/>
            <person name="Yoshinaga Y."/>
            <person name="Zwiers L.-H."/>
            <person name="Turgeon B."/>
            <person name="Goodwin S."/>
            <person name="Spatafora J."/>
            <person name="Crous P."/>
            <person name="Grigoriev I."/>
        </authorList>
    </citation>
    <scope>NUCLEOTIDE SEQUENCE</scope>
    <source>
        <strain evidence="4">CBS 690.94</strain>
    </source>
</reference>
<dbReference type="InterPro" id="IPR013083">
    <property type="entry name" value="Znf_RING/FYVE/PHD"/>
</dbReference>
<keyword evidence="5" id="KW-1185">Reference proteome</keyword>
<organism evidence="4 5">
    <name type="scientific">Karstenula rhodostoma CBS 690.94</name>
    <dbReference type="NCBI Taxonomy" id="1392251"/>
    <lineage>
        <taxon>Eukaryota</taxon>
        <taxon>Fungi</taxon>
        <taxon>Dikarya</taxon>
        <taxon>Ascomycota</taxon>
        <taxon>Pezizomycotina</taxon>
        <taxon>Dothideomycetes</taxon>
        <taxon>Pleosporomycetidae</taxon>
        <taxon>Pleosporales</taxon>
        <taxon>Massarineae</taxon>
        <taxon>Didymosphaeriaceae</taxon>
        <taxon>Karstenula</taxon>
    </lineage>
</organism>
<dbReference type="EMBL" id="MU001508">
    <property type="protein sequence ID" value="KAF2439868.1"/>
    <property type="molecule type" value="Genomic_DNA"/>
</dbReference>
<evidence type="ECO:0000313" key="5">
    <source>
        <dbReference type="Proteomes" id="UP000799764"/>
    </source>
</evidence>
<feature type="compositionally biased region" description="Basic and acidic residues" evidence="2">
    <location>
        <begin position="316"/>
        <end position="325"/>
    </location>
</feature>
<comment type="caution">
    <text evidence="4">The sequence shown here is derived from an EMBL/GenBank/DDBJ whole genome shotgun (WGS) entry which is preliminary data.</text>
</comment>
<dbReference type="OrthoDB" id="2849579at2759"/>
<keyword evidence="1" id="KW-0862">Zinc</keyword>
<dbReference type="GO" id="GO:0008270">
    <property type="term" value="F:zinc ion binding"/>
    <property type="evidence" value="ECO:0007669"/>
    <property type="project" value="UniProtKB-KW"/>
</dbReference>
<feature type="compositionally biased region" description="Basic and acidic residues" evidence="2">
    <location>
        <begin position="293"/>
        <end position="306"/>
    </location>
</feature>
<protein>
    <recommendedName>
        <fullName evidence="3">RING-type domain-containing protein</fullName>
    </recommendedName>
</protein>
<dbReference type="Gene3D" id="3.30.40.10">
    <property type="entry name" value="Zinc/RING finger domain, C3HC4 (zinc finger)"/>
    <property type="match status" value="1"/>
</dbReference>
<keyword evidence="1" id="KW-0863">Zinc-finger</keyword>